<dbReference type="PROSITE" id="PS50142">
    <property type="entry name" value="RNASE_3_2"/>
    <property type="match status" value="1"/>
</dbReference>
<keyword evidence="3" id="KW-1185">Reference proteome</keyword>
<dbReference type="Proteomes" id="UP000194280">
    <property type="component" value="Unassembled WGS sequence"/>
</dbReference>
<dbReference type="InParanoid" id="A0A1Z5TCU4"/>
<dbReference type="SMART" id="SM00535">
    <property type="entry name" value="RIBOc"/>
    <property type="match status" value="1"/>
</dbReference>
<comment type="caution">
    <text evidence="2">The sequence shown here is derived from an EMBL/GenBank/DDBJ whole genome shotgun (WGS) entry which is preliminary data.</text>
</comment>
<dbReference type="GO" id="GO:0004525">
    <property type="term" value="F:ribonuclease III activity"/>
    <property type="evidence" value="ECO:0007669"/>
    <property type="project" value="InterPro"/>
</dbReference>
<gene>
    <name evidence="2" type="ORF">BTJ68_05753</name>
</gene>
<dbReference type="InterPro" id="IPR036389">
    <property type="entry name" value="RNase_III_sf"/>
</dbReference>
<dbReference type="CDD" id="cd00593">
    <property type="entry name" value="RIBOc"/>
    <property type="match status" value="1"/>
</dbReference>
<dbReference type="Pfam" id="PF00636">
    <property type="entry name" value="Ribonuclease_3"/>
    <property type="match status" value="1"/>
</dbReference>
<dbReference type="VEuPathDB" id="FungiDB:BTJ68_05753"/>
<reference evidence="2 3" key="1">
    <citation type="submission" date="2017-01" db="EMBL/GenBank/DDBJ databases">
        <title>The recent genome duplication of the halophilic yeast Hortaea werneckii: insights from long-read sequencing.</title>
        <authorList>
            <person name="Sinha S."/>
            <person name="Flibotte S."/>
            <person name="Neira M."/>
            <person name="Lenassi M."/>
            <person name="Gostincar C."/>
            <person name="Stajich J.E."/>
            <person name="Nislow C.E."/>
        </authorList>
    </citation>
    <scope>NUCLEOTIDE SEQUENCE [LARGE SCALE GENOMIC DNA]</scope>
    <source>
        <strain evidence="2 3">EXF-2000</strain>
    </source>
</reference>
<dbReference type="SUPFAM" id="SSF69065">
    <property type="entry name" value="RNase III domain-like"/>
    <property type="match status" value="1"/>
</dbReference>
<dbReference type="Gene3D" id="1.10.1520.10">
    <property type="entry name" value="Ribonuclease III domain"/>
    <property type="match status" value="1"/>
</dbReference>
<evidence type="ECO:0000313" key="2">
    <source>
        <dbReference type="EMBL" id="OTA33877.1"/>
    </source>
</evidence>
<feature type="domain" description="RNase III" evidence="1">
    <location>
        <begin position="1"/>
        <end position="122"/>
    </location>
</feature>
<name>A0A1Z5TCU4_HORWE</name>
<dbReference type="GO" id="GO:0006396">
    <property type="term" value="P:RNA processing"/>
    <property type="evidence" value="ECO:0007669"/>
    <property type="project" value="InterPro"/>
</dbReference>
<proteinExistence type="predicted"/>
<evidence type="ECO:0000259" key="1">
    <source>
        <dbReference type="PROSITE" id="PS50142"/>
    </source>
</evidence>
<protein>
    <recommendedName>
        <fullName evidence="1">RNase III domain-containing protein</fullName>
    </recommendedName>
</protein>
<dbReference type="AlphaFoldDB" id="A0A1Z5TCU4"/>
<dbReference type="InterPro" id="IPR000999">
    <property type="entry name" value="RNase_III_dom"/>
</dbReference>
<dbReference type="OrthoDB" id="67027at2759"/>
<organism evidence="2 3">
    <name type="scientific">Hortaea werneckii EXF-2000</name>
    <dbReference type="NCBI Taxonomy" id="1157616"/>
    <lineage>
        <taxon>Eukaryota</taxon>
        <taxon>Fungi</taxon>
        <taxon>Dikarya</taxon>
        <taxon>Ascomycota</taxon>
        <taxon>Pezizomycotina</taxon>
        <taxon>Dothideomycetes</taxon>
        <taxon>Dothideomycetidae</taxon>
        <taxon>Mycosphaerellales</taxon>
        <taxon>Teratosphaeriaceae</taxon>
        <taxon>Hortaea</taxon>
    </lineage>
</organism>
<evidence type="ECO:0000313" key="3">
    <source>
        <dbReference type="Proteomes" id="UP000194280"/>
    </source>
</evidence>
<accession>A0A1Z5TCU4</accession>
<sequence length="143" mass="15745">MATTLDEERNFIERVTGHRLRSEDLLQTALIAFYHKRMALVGDAVLKVAILDDWYDDGTTIETGHKLQQKMAENATLQAWARQAGLGPLICLNAGQVPGSISSRQLSDAVEALTGAIWLDTGKDLDVIKQVIRTMDLASFASF</sequence>
<dbReference type="EMBL" id="MUNK01000068">
    <property type="protein sequence ID" value="OTA33877.1"/>
    <property type="molecule type" value="Genomic_DNA"/>
</dbReference>